<keyword evidence="3" id="KW-0645">Protease</keyword>
<dbReference type="InterPro" id="IPR036259">
    <property type="entry name" value="MFS_trans_sf"/>
</dbReference>
<keyword evidence="3" id="KW-0378">Hydrolase</keyword>
<keyword evidence="3" id="KW-0482">Metalloprotease</keyword>
<feature type="domain" description="CAAX prenyl protease 2/Lysostaphin resistance protein A-like" evidence="2">
    <location>
        <begin position="131"/>
        <end position="222"/>
    </location>
</feature>
<proteinExistence type="predicted"/>
<organism evidence="3 4">
    <name type="scientific">Ureibacillus yapensis</name>
    <dbReference type="NCBI Taxonomy" id="2304605"/>
    <lineage>
        <taxon>Bacteria</taxon>
        <taxon>Bacillati</taxon>
        <taxon>Bacillota</taxon>
        <taxon>Bacilli</taxon>
        <taxon>Bacillales</taxon>
        <taxon>Caryophanaceae</taxon>
        <taxon>Ureibacillus</taxon>
    </lineage>
</organism>
<dbReference type="Pfam" id="PF02517">
    <property type="entry name" value="Rce1-like"/>
    <property type="match status" value="1"/>
</dbReference>
<protein>
    <submittedName>
        <fullName evidence="3">CPBP family intramembrane metalloprotease</fullName>
    </submittedName>
</protein>
<dbReference type="GO" id="GO:0006508">
    <property type="term" value="P:proteolysis"/>
    <property type="evidence" value="ECO:0007669"/>
    <property type="project" value="UniProtKB-KW"/>
</dbReference>
<evidence type="ECO:0000259" key="2">
    <source>
        <dbReference type="Pfam" id="PF02517"/>
    </source>
</evidence>
<dbReference type="EMBL" id="QWEI01000005">
    <property type="protein sequence ID" value="RHW36159.1"/>
    <property type="molecule type" value="Genomic_DNA"/>
</dbReference>
<evidence type="ECO:0000313" key="4">
    <source>
        <dbReference type="Proteomes" id="UP000265692"/>
    </source>
</evidence>
<feature type="transmembrane region" description="Helical" evidence="1">
    <location>
        <begin position="33"/>
        <end position="63"/>
    </location>
</feature>
<keyword evidence="1" id="KW-0812">Transmembrane</keyword>
<dbReference type="PANTHER" id="PTHR36435:SF1">
    <property type="entry name" value="CAAX AMINO TERMINAL PROTEASE FAMILY PROTEIN"/>
    <property type="match status" value="1"/>
</dbReference>
<feature type="transmembrane region" description="Helical" evidence="1">
    <location>
        <begin position="127"/>
        <end position="148"/>
    </location>
</feature>
<dbReference type="GO" id="GO:0080120">
    <property type="term" value="P:CAAX-box protein maturation"/>
    <property type="evidence" value="ECO:0007669"/>
    <property type="project" value="UniProtKB-ARBA"/>
</dbReference>
<accession>A0A396S681</accession>
<dbReference type="InterPro" id="IPR052710">
    <property type="entry name" value="CAAX_protease"/>
</dbReference>
<reference evidence="3 4" key="1">
    <citation type="submission" date="2018-08" db="EMBL/GenBank/DDBJ databases">
        <title>Lysinibacillus sp. YLB-03 draft genome sequence.</title>
        <authorList>
            <person name="Yu L."/>
        </authorList>
    </citation>
    <scope>NUCLEOTIDE SEQUENCE [LARGE SCALE GENOMIC DNA]</scope>
    <source>
        <strain evidence="3 4">YLB-03</strain>
    </source>
</reference>
<dbReference type="SUPFAM" id="SSF103473">
    <property type="entry name" value="MFS general substrate transporter"/>
    <property type="match status" value="1"/>
</dbReference>
<gene>
    <name evidence="3" type="ORF">D1B33_10990</name>
</gene>
<feature type="transmembrane region" description="Helical" evidence="1">
    <location>
        <begin position="184"/>
        <end position="205"/>
    </location>
</feature>
<sequence length="232" mass="26762">MGCITMELDKFPGLQKEKLAKRDEEKRQFYETLFMMSVLVATVFLFPKFLGIVSILPFLYFFIENRVRKHSNLLVIFKFKGLLQDLQSTWVAFLTVAFLLQAFYFYVFKNFSPELLSHVKERTSFIASFNIGLVLTLLVLALVEEVVFRGLFQKRINLKLSPLYSILITSIVFAALHISDGTPFVVMIDLATVFIDSVFYGYLFYKTNSVYVAWLAHALANITAAFLLIHFI</sequence>
<keyword evidence="4" id="KW-1185">Reference proteome</keyword>
<dbReference type="GO" id="GO:0004175">
    <property type="term" value="F:endopeptidase activity"/>
    <property type="evidence" value="ECO:0007669"/>
    <property type="project" value="UniProtKB-ARBA"/>
</dbReference>
<keyword evidence="1" id="KW-0472">Membrane</keyword>
<dbReference type="GO" id="GO:0008237">
    <property type="term" value="F:metallopeptidase activity"/>
    <property type="evidence" value="ECO:0007669"/>
    <property type="project" value="UniProtKB-KW"/>
</dbReference>
<feature type="transmembrane region" description="Helical" evidence="1">
    <location>
        <begin position="212"/>
        <end position="231"/>
    </location>
</feature>
<dbReference type="AlphaFoldDB" id="A0A396S681"/>
<dbReference type="PANTHER" id="PTHR36435">
    <property type="entry name" value="SLR1288 PROTEIN"/>
    <property type="match status" value="1"/>
</dbReference>
<dbReference type="Proteomes" id="UP000265692">
    <property type="component" value="Unassembled WGS sequence"/>
</dbReference>
<evidence type="ECO:0000313" key="3">
    <source>
        <dbReference type="EMBL" id="RHW36159.1"/>
    </source>
</evidence>
<dbReference type="InterPro" id="IPR003675">
    <property type="entry name" value="Rce1/LyrA-like_dom"/>
</dbReference>
<feature type="transmembrane region" description="Helical" evidence="1">
    <location>
        <begin position="88"/>
        <end position="107"/>
    </location>
</feature>
<name>A0A396S681_9BACL</name>
<evidence type="ECO:0000256" key="1">
    <source>
        <dbReference type="SAM" id="Phobius"/>
    </source>
</evidence>
<feature type="transmembrane region" description="Helical" evidence="1">
    <location>
        <begin position="160"/>
        <end position="178"/>
    </location>
</feature>
<comment type="caution">
    <text evidence="3">The sequence shown here is derived from an EMBL/GenBank/DDBJ whole genome shotgun (WGS) entry which is preliminary data.</text>
</comment>
<keyword evidence="1" id="KW-1133">Transmembrane helix</keyword>